<dbReference type="RefSeq" id="WP_294167919.1">
    <property type="nucleotide sequence ID" value="NZ_CADCWA010000037.1"/>
</dbReference>
<feature type="region of interest" description="Disordered" evidence="1">
    <location>
        <begin position="140"/>
        <end position="174"/>
    </location>
</feature>
<reference evidence="2" key="1">
    <citation type="submission" date="2020-02" db="EMBL/GenBank/DDBJ databases">
        <authorList>
            <person name="Meier V. D."/>
        </authorList>
    </citation>
    <scope>NUCLEOTIDE SEQUENCE</scope>
    <source>
        <strain evidence="2">AVDCRST_MAG31</strain>
    </source>
</reference>
<dbReference type="EMBL" id="CADCWA010000037">
    <property type="protein sequence ID" value="CAA9503074.1"/>
    <property type="molecule type" value="Genomic_DNA"/>
</dbReference>
<evidence type="ECO:0000313" key="2">
    <source>
        <dbReference type="EMBL" id="CAA9503074.1"/>
    </source>
</evidence>
<sequence>MYDFLYHDARRTQSFLGQIDPSGHLTALKQSETASKSEGEEGSVQTAANLAVAKAVGTTKRMRGSGGGEAVERTYDPFWANALEFRDYLLKHDLLRFDLEGARIGQFVLVTGALTVMDLTLFKGLWQLPAVRDAMLAGAATAPPAQEPRNRQERRVAAHRGGKPQPPPAASETERTLEGGLALIGMLPHAIQARIAVSAEGPVVWTSLREEGLVVSAADLILKHGAAVAGEWSMLGVLDAFPDLDADGNLTPSGVEGALSALSLSDSPFGQVMYQMMP</sequence>
<accession>A0A6J4SR67</accession>
<gene>
    <name evidence="2" type="ORF">AVDCRST_MAG31-505</name>
</gene>
<evidence type="ECO:0000256" key="1">
    <source>
        <dbReference type="SAM" id="MobiDB-lite"/>
    </source>
</evidence>
<dbReference type="AlphaFoldDB" id="A0A6J4SR67"/>
<name>A0A6J4SR67_9SPHN</name>
<proteinExistence type="predicted"/>
<protein>
    <submittedName>
        <fullName evidence="2">Uncharacterized protein</fullName>
    </submittedName>
</protein>
<organism evidence="2">
    <name type="scientific">uncultured Sphingomonas sp</name>
    <dbReference type="NCBI Taxonomy" id="158754"/>
    <lineage>
        <taxon>Bacteria</taxon>
        <taxon>Pseudomonadati</taxon>
        <taxon>Pseudomonadota</taxon>
        <taxon>Alphaproteobacteria</taxon>
        <taxon>Sphingomonadales</taxon>
        <taxon>Sphingomonadaceae</taxon>
        <taxon>Sphingomonas</taxon>
        <taxon>environmental samples</taxon>
    </lineage>
</organism>